<dbReference type="Proteomes" id="UP000515152">
    <property type="component" value="Chromosome 9"/>
</dbReference>
<dbReference type="GeneID" id="105905016"/>
<keyword evidence="7" id="KW-0965">Cell junction</keyword>
<keyword evidence="5" id="KW-1003">Cell membrane</keyword>
<organism evidence="12 13">
    <name type="scientific">Clupea harengus</name>
    <name type="common">Atlantic herring</name>
    <dbReference type="NCBI Taxonomy" id="7950"/>
    <lineage>
        <taxon>Eukaryota</taxon>
        <taxon>Metazoa</taxon>
        <taxon>Chordata</taxon>
        <taxon>Craniata</taxon>
        <taxon>Vertebrata</taxon>
        <taxon>Euteleostomi</taxon>
        <taxon>Actinopterygii</taxon>
        <taxon>Neopterygii</taxon>
        <taxon>Teleostei</taxon>
        <taxon>Clupei</taxon>
        <taxon>Clupeiformes</taxon>
        <taxon>Clupeoidei</taxon>
        <taxon>Clupeidae</taxon>
        <taxon>Clupea</taxon>
    </lineage>
</organism>
<dbReference type="KEGG" id="char:105905016"/>
<feature type="transmembrane region" description="Helical" evidence="11">
    <location>
        <begin position="7"/>
        <end position="30"/>
    </location>
</feature>
<gene>
    <name evidence="13" type="primary">LOC105905016</name>
</gene>
<dbReference type="FunFam" id="1.20.140.150:FF:000001">
    <property type="entry name" value="Claudin"/>
    <property type="match status" value="2"/>
</dbReference>
<sequence>MAAFGLEVLGVTVATIGWILGIVSCALPMWRVSAFIGVNIVTAQTIWEGIWMNCVVQSTGQMQCKVYDSMLALPQDLQAARALCVVSIVLGILGVLVAIVGAKCTNCIEDEAAKARVMIAAGVAFLCAALAELVPVSWTAHSIIADFYSPIITEQQKREMGAAMSAGLELLGMVLCVMGWLLAIVACALPMWRVTAFIGSNIVTAQIIWDGLWMSCVVQSTGQMQCKVYDSMLALSQDLQAARALTVVSILLTVLAVLVSIGGAKCTNCIEDEAAKARVMIAAGVLFIVAGAMQLVPVSWSANTIIRDFYNPLLTDAQRRELGAALYIGWAAAALLLIGGSLLCCSCPPQEKKYNPSRMAYSAPRSAGGPGYDRRDYV</sequence>
<evidence type="ECO:0000256" key="8">
    <source>
        <dbReference type="ARBA" id="ARBA00022989"/>
    </source>
</evidence>
<evidence type="ECO:0000256" key="11">
    <source>
        <dbReference type="SAM" id="Phobius"/>
    </source>
</evidence>
<dbReference type="GO" id="GO:0005886">
    <property type="term" value="C:plasma membrane"/>
    <property type="evidence" value="ECO:0007669"/>
    <property type="project" value="UniProtKB-SubCell"/>
</dbReference>
<protein>
    <submittedName>
        <fullName evidence="13">Claudin-3-like</fullName>
    </submittedName>
</protein>
<evidence type="ECO:0000256" key="5">
    <source>
        <dbReference type="ARBA" id="ARBA00022475"/>
    </source>
</evidence>
<reference evidence="13" key="1">
    <citation type="submission" date="2025-08" db="UniProtKB">
        <authorList>
            <consortium name="RefSeq"/>
        </authorList>
    </citation>
    <scope>IDENTIFICATION</scope>
</reference>
<accession>A0A6P3W3V7</accession>
<evidence type="ECO:0000256" key="9">
    <source>
        <dbReference type="ARBA" id="ARBA00023136"/>
    </source>
</evidence>
<evidence type="ECO:0000256" key="4">
    <source>
        <dbReference type="ARBA" id="ARBA00022427"/>
    </source>
</evidence>
<feature type="transmembrane region" description="Helical" evidence="11">
    <location>
        <begin position="281"/>
        <end position="302"/>
    </location>
</feature>
<keyword evidence="4" id="KW-0796">Tight junction</keyword>
<feature type="transmembrane region" description="Helical" evidence="11">
    <location>
        <begin position="170"/>
        <end position="192"/>
    </location>
</feature>
<feature type="transmembrane region" description="Helical" evidence="11">
    <location>
        <begin position="79"/>
        <end position="105"/>
    </location>
</feature>
<evidence type="ECO:0000256" key="1">
    <source>
        <dbReference type="ARBA" id="ARBA00004435"/>
    </source>
</evidence>
<evidence type="ECO:0000256" key="6">
    <source>
        <dbReference type="ARBA" id="ARBA00022692"/>
    </source>
</evidence>
<comment type="subcellular location">
    <subcellularLocation>
        <location evidence="1">Cell junction</location>
        <location evidence="1">Tight junction</location>
    </subcellularLocation>
    <subcellularLocation>
        <location evidence="2">Cell membrane</location>
        <topology evidence="2">Multi-pass membrane protein</topology>
    </subcellularLocation>
</comment>
<dbReference type="InterPro" id="IPR004031">
    <property type="entry name" value="PMP22/EMP/MP20/Claudin"/>
</dbReference>
<dbReference type="PROSITE" id="PS01346">
    <property type="entry name" value="CLAUDIN"/>
    <property type="match status" value="1"/>
</dbReference>
<evidence type="ECO:0000313" key="13">
    <source>
        <dbReference type="RefSeq" id="XP_012688440.2"/>
    </source>
</evidence>
<feature type="transmembrane region" description="Helical" evidence="11">
    <location>
        <begin position="322"/>
        <end position="343"/>
    </location>
</feature>
<evidence type="ECO:0000256" key="10">
    <source>
        <dbReference type="SAM" id="MobiDB-lite"/>
    </source>
</evidence>
<evidence type="ECO:0000256" key="2">
    <source>
        <dbReference type="ARBA" id="ARBA00004651"/>
    </source>
</evidence>
<feature type="region of interest" description="Disordered" evidence="10">
    <location>
        <begin position="358"/>
        <end position="378"/>
    </location>
</feature>
<proteinExistence type="inferred from homology"/>
<comment type="similarity">
    <text evidence="3">Belongs to the claudin family.</text>
</comment>
<dbReference type="GO" id="GO:0005923">
    <property type="term" value="C:bicellular tight junction"/>
    <property type="evidence" value="ECO:0007669"/>
    <property type="project" value="UniProtKB-SubCell"/>
</dbReference>
<keyword evidence="12" id="KW-1185">Reference proteome</keyword>
<keyword evidence="9 11" id="KW-0472">Membrane</keyword>
<evidence type="ECO:0000313" key="12">
    <source>
        <dbReference type="Proteomes" id="UP000515152"/>
    </source>
</evidence>
<dbReference type="Pfam" id="PF00822">
    <property type="entry name" value="PMP22_Claudin"/>
    <property type="match status" value="2"/>
</dbReference>
<dbReference type="InterPro" id="IPR017974">
    <property type="entry name" value="Claudin_CS"/>
</dbReference>
<keyword evidence="8 11" id="KW-1133">Transmembrane helix</keyword>
<evidence type="ECO:0000256" key="3">
    <source>
        <dbReference type="ARBA" id="ARBA00008295"/>
    </source>
</evidence>
<dbReference type="InterPro" id="IPR006187">
    <property type="entry name" value="Claudin"/>
</dbReference>
<dbReference type="RefSeq" id="XP_012688440.2">
    <property type="nucleotide sequence ID" value="XM_012832986.3"/>
</dbReference>
<evidence type="ECO:0000256" key="7">
    <source>
        <dbReference type="ARBA" id="ARBA00022949"/>
    </source>
</evidence>
<keyword evidence="6 11" id="KW-0812">Transmembrane</keyword>
<feature type="transmembrane region" description="Helical" evidence="11">
    <location>
        <begin position="241"/>
        <end position="261"/>
    </location>
</feature>
<name>A0A6P3W3V7_CLUHA</name>
<dbReference type="AlphaFoldDB" id="A0A6P3W3V7"/>
<feature type="transmembrane region" description="Helical" evidence="11">
    <location>
        <begin position="117"/>
        <end position="138"/>
    </location>
</feature>
<dbReference type="GO" id="GO:0005198">
    <property type="term" value="F:structural molecule activity"/>
    <property type="evidence" value="ECO:0007669"/>
    <property type="project" value="InterPro"/>
</dbReference>
<dbReference type="OrthoDB" id="8830244at2759"/>
<dbReference type="PANTHER" id="PTHR12002">
    <property type="entry name" value="CLAUDIN"/>
    <property type="match status" value="1"/>
</dbReference>